<evidence type="ECO:0000313" key="3">
    <source>
        <dbReference type="EMBL" id="KAE9043063.1"/>
    </source>
</evidence>
<dbReference type="EMBL" id="QXFU01000309">
    <property type="protein sequence ID" value="KAE9037099.1"/>
    <property type="molecule type" value="Genomic_DNA"/>
</dbReference>
<feature type="chain" id="PRO_5036167687" description="RxLR effector protein" evidence="1">
    <location>
        <begin position="27"/>
        <end position="56"/>
    </location>
</feature>
<gene>
    <name evidence="3" type="ORF">PR001_g5939</name>
    <name evidence="2" type="ORF">PR002_g6761</name>
    <name evidence="4" type="ORF">PR003_g6752</name>
</gene>
<dbReference type="Proteomes" id="UP000435112">
    <property type="component" value="Unassembled WGS sequence"/>
</dbReference>
<accession>A0A6A4FPI8</accession>
<keyword evidence="1" id="KW-0732">Signal</keyword>
<name>A0A6A4FPI8_9STRA</name>
<proteinExistence type="predicted"/>
<organism evidence="4 6">
    <name type="scientific">Phytophthora rubi</name>
    <dbReference type="NCBI Taxonomy" id="129364"/>
    <lineage>
        <taxon>Eukaryota</taxon>
        <taxon>Sar</taxon>
        <taxon>Stramenopiles</taxon>
        <taxon>Oomycota</taxon>
        <taxon>Peronosporomycetes</taxon>
        <taxon>Peronosporales</taxon>
        <taxon>Peronosporaceae</taxon>
        <taxon>Phytophthora</taxon>
    </lineage>
</organism>
<protein>
    <recommendedName>
        <fullName evidence="8">RxLR effector protein</fullName>
    </recommendedName>
</protein>
<comment type="caution">
    <text evidence="4">The sequence shown here is derived from an EMBL/GenBank/DDBJ whole genome shotgun (WGS) entry which is preliminary data.</text>
</comment>
<evidence type="ECO:0000313" key="5">
    <source>
        <dbReference type="Proteomes" id="UP000429607"/>
    </source>
</evidence>
<dbReference type="EMBL" id="QXFV01000272">
    <property type="protein sequence ID" value="KAE9043063.1"/>
    <property type="molecule type" value="Genomic_DNA"/>
</dbReference>
<evidence type="ECO:0008006" key="8">
    <source>
        <dbReference type="Google" id="ProtNLM"/>
    </source>
</evidence>
<feature type="signal peptide" evidence="1">
    <location>
        <begin position="1"/>
        <end position="26"/>
    </location>
</feature>
<reference evidence="4 6" key="1">
    <citation type="submission" date="2018-08" db="EMBL/GenBank/DDBJ databases">
        <title>Genomic investigation of the strawberry pathogen Phytophthora fragariae indicates pathogenicity is determined by transcriptional variation in three key races.</title>
        <authorList>
            <person name="Adams T.M."/>
            <person name="Armitage A.D."/>
            <person name="Sobczyk M.K."/>
            <person name="Bates H.J."/>
            <person name="Dunwell J.M."/>
            <person name="Nellist C.F."/>
            <person name="Harrison R.J."/>
        </authorList>
    </citation>
    <scope>NUCLEOTIDE SEQUENCE [LARGE SCALE GENOMIC DNA]</scope>
    <source>
        <strain evidence="3 5">SCRP249</strain>
        <strain evidence="2 7">SCRP324</strain>
        <strain evidence="4 6">SCRP333</strain>
    </source>
</reference>
<evidence type="ECO:0000313" key="7">
    <source>
        <dbReference type="Proteomes" id="UP000435112"/>
    </source>
</evidence>
<evidence type="ECO:0000256" key="1">
    <source>
        <dbReference type="SAM" id="SignalP"/>
    </source>
</evidence>
<dbReference type="EMBL" id="QXFT01000305">
    <property type="protein sequence ID" value="KAE9347800.1"/>
    <property type="molecule type" value="Genomic_DNA"/>
</dbReference>
<dbReference type="AlphaFoldDB" id="A0A6A4FPI8"/>
<dbReference type="Proteomes" id="UP000429607">
    <property type="component" value="Unassembled WGS sequence"/>
</dbReference>
<dbReference type="Proteomes" id="UP000434957">
    <property type="component" value="Unassembled WGS sequence"/>
</dbReference>
<evidence type="ECO:0000313" key="4">
    <source>
        <dbReference type="EMBL" id="KAE9347800.1"/>
    </source>
</evidence>
<keyword evidence="6" id="KW-1185">Reference proteome</keyword>
<evidence type="ECO:0000313" key="6">
    <source>
        <dbReference type="Proteomes" id="UP000434957"/>
    </source>
</evidence>
<sequence length="56" mass="5900">MSRTTCTAGQTGTVMLLLLTAPCCKPCCRLRPAAVSAINRLRTFSASQAKGMVALQ</sequence>
<evidence type="ECO:0000313" key="2">
    <source>
        <dbReference type="EMBL" id="KAE9037099.1"/>
    </source>
</evidence>